<evidence type="ECO:0000256" key="2">
    <source>
        <dbReference type="SAM" id="Phobius"/>
    </source>
</evidence>
<keyword evidence="2" id="KW-0812">Transmembrane</keyword>
<reference evidence="3 4" key="1">
    <citation type="submission" date="2016-11" db="EMBL/GenBank/DDBJ databases">
        <title>Draft Genome Sequences of Nine Cyanobacterial Strains from Diverse Habitats.</title>
        <authorList>
            <person name="Zhu T."/>
            <person name="Hou S."/>
            <person name="Lu X."/>
            <person name="Hess W.R."/>
        </authorList>
    </citation>
    <scope>NUCLEOTIDE SEQUENCE [LARGE SCALE GENOMIC DNA]</scope>
    <source>
        <strain evidence="3 4">5.2 s.c.1</strain>
    </source>
</reference>
<keyword evidence="2" id="KW-0472">Membrane</keyword>
<accession>A0A1U7HP22</accession>
<evidence type="ECO:0000256" key="1">
    <source>
        <dbReference type="SAM" id="MobiDB-lite"/>
    </source>
</evidence>
<evidence type="ECO:0000313" key="3">
    <source>
        <dbReference type="EMBL" id="OKH25350.1"/>
    </source>
</evidence>
<gene>
    <name evidence="3" type="ORF">NIES1031_13270</name>
</gene>
<dbReference type="Proteomes" id="UP000185984">
    <property type="component" value="Unassembled WGS sequence"/>
</dbReference>
<evidence type="ECO:0000313" key="4">
    <source>
        <dbReference type="Proteomes" id="UP000185984"/>
    </source>
</evidence>
<feature type="region of interest" description="Disordered" evidence="1">
    <location>
        <begin position="90"/>
        <end position="111"/>
    </location>
</feature>
<protein>
    <submittedName>
        <fullName evidence="3">Uncharacterized protein</fullName>
    </submittedName>
</protein>
<dbReference type="OrthoDB" id="515212at2"/>
<proteinExistence type="predicted"/>
<dbReference type="AlphaFoldDB" id="A0A1U7HP22"/>
<name>A0A1U7HP22_9CHRO</name>
<keyword evidence="4" id="KW-1185">Reference proteome</keyword>
<feature type="transmembrane region" description="Helical" evidence="2">
    <location>
        <begin position="52"/>
        <end position="68"/>
    </location>
</feature>
<keyword evidence="2" id="KW-1133">Transmembrane helix</keyword>
<sequence length="111" mass="12594">MDNKIRSTSEPFSFRDIYSLRFVIQFFFSFVILVFSLFQLARTDIDEEKNTALYWSCVTGILALWMPAPSSKNLLSNPTHVEQMNVPHAEVHLESPNSSNGKSATEIAGKH</sequence>
<dbReference type="RefSeq" id="WP_073549908.1">
    <property type="nucleotide sequence ID" value="NZ_CAWMVK010000002.1"/>
</dbReference>
<feature type="transmembrane region" description="Helical" evidence="2">
    <location>
        <begin position="20"/>
        <end position="40"/>
    </location>
</feature>
<organism evidence="3 4">
    <name type="scientific">Chroogloeocystis siderophila 5.2 s.c.1</name>
    <dbReference type="NCBI Taxonomy" id="247279"/>
    <lineage>
        <taxon>Bacteria</taxon>
        <taxon>Bacillati</taxon>
        <taxon>Cyanobacteriota</taxon>
        <taxon>Cyanophyceae</taxon>
        <taxon>Oscillatoriophycideae</taxon>
        <taxon>Chroococcales</taxon>
        <taxon>Chroococcaceae</taxon>
        <taxon>Chroogloeocystis</taxon>
    </lineage>
</organism>
<dbReference type="EMBL" id="MRCC01000010">
    <property type="protein sequence ID" value="OKH25350.1"/>
    <property type="molecule type" value="Genomic_DNA"/>
</dbReference>
<comment type="caution">
    <text evidence="3">The sequence shown here is derived from an EMBL/GenBank/DDBJ whole genome shotgun (WGS) entry which is preliminary data.</text>
</comment>